<dbReference type="Proteomes" id="UP001295423">
    <property type="component" value="Unassembled WGS sequence"/>
</dbReference>
<organism evidence="1 2">
    <name type="scientific">Cylindrotheca closterium</name>
    <dbReference type="NCBI Taxonomy" id="2856"/>
    <lineage>
        <taxon>Eukaryota</taxon>
        <taxon>Sar</taxon>
        <taxon>Stramenopiles</taxon>
        <taxon>Ochrophyta</taxon>
        <taxon>Bacillariophyta</taxon>
        <taxon>Bacillariophyceae</taxon>
        <taxon>Bacillariophycidae</taxon>
        <taxon>Bacillariales</taxon>
        <taxon>Bacillariaceae</taxon>
        <taxon>Cylindrotheca</taxon>
    </lineage>
</organism>
<keyword evidence="2" id="KW-1185">Reference proteome</keyword>
<dbReference type="EMBL" id="CAKOGP040002045">
    <property type="protein sequence ID" value="CAJ1960067.1"/>
    <property type="molecule type" value="Genomic_DNA"/>
</dbReference>
<dbReference type="AlphaFoldDB" id="A0AAD2JKZ7"/>
<name>A0AAD2JKZ7_9STRA</name>
<gene>
    <name evidence="1" type="ORF">CYCCA115_LOCUS18483</name>
</gene>
<reference evidence="1" key="1">
    <citation type="submission" date="2023-08" db="EMBL/GenBank/DDBJ databases">
        <authorList>
            <person name="Audoor S."/>
            <person name="Bilcke G."/>
        </authorList>
    </citation>
    <scope>NUCLEOTIDE SEQUENCE</scope>
</reference>
<evidence type="ECO:0000313" key="1">
    <source>
        <dbReference type="EMBL" id="CAJ1960067.1"/>
    </source>
</evidence>
<evidence type="ECO:0000313" key="2">
    <source>
        <dbReference type="Proteomes" id="UP001295423"/>
    </source>
</evidence>
<accession>A0AAD2JKZ7</accession>
<sequence length="357" mass="39944">MTITDFTVRKKSYRYLTTQGSYPNHDSKAVLNAFDPTKDLQLQDLNSLVKKGTQRLAKRKSSILINWLDHDVLENGSDPLAFSWPAKAFSKTHLVKVPKLEAWMINEELEQDCSKLFVMENITDEDPETAYNLLVTPKRMPISQGDLGYHLGRIVRTQSLAIGEVPALRGPLAHGKNGCRERSAFKERQRTCCSHCGLDSENSTGDSTDKTYELLTKTLAAIKESNKTTKNSVESLSEVVVAGIQGQASDKAPPNTVEKKWPTRLSYLKRVAGTTTSAQLPILWHELAKCKKHESIGIVQSLLDNEAKKLNLNLEFIVSARVIKSLKHREVLLNIVLPASVALNLYPRNPKLLPLNY</sequence>
<proteinExistence type="predicted"/>
<protein>
    <submittedName>
        <fullName evidence="1">Uncharacterized protein</fullName>
    </submittedName>
</protein>
<comment type="caution">
    <text evidence="1">The sequence shown here is derived from an EMBL/GenBank/DDBJ whole genome shotgun (WGS) entry which is preliminary data.</text>
</comment>